<evidence type="ECO:0000313" key="3">
    <source>
        <dbReference type="Proteomes" id="UP000410492"/>
    </source>
</evidence>
<keyword evidence="1" id="KW-0175">Coiled coil</keyword>
<evidence type="ECO:0000313" key="2">
    <source>
        <dbReference type="EMBL" id="VEN44873.1"/>
    </source>
</evidence>
<sequence length="397" mass="46283">MYCENSQQFAAMTEENLNFCECLKLLEGQLETSVKEVDYYKSELDRMDKLIADFKCDFCEKVSTTAKKQSEKYESRIKELEDKENALKSEIGLLNDKLKDTTEKETLLEELRTKCTCLEEKLADYQKYMSKCQDLEDEYQQQCREAIEKESKYIKERDELRALVEELTAVVQQNKATLLQLSDINKEQEQLILSQGAILSEKEEKIKSVESEIDTLRSRSLELEQEVADLKHALSGPCTKDTCLSLSQQLDDLKIALDSERDNKLVKEKIIEDQSHTIQFLQQQIKDKISELNRFKEETSVTEQEMMKVTKVLERKQEELDHEAKEKEQLAKKLRKLEYQRNALMQEMSDLDKKLRQCSADQELGEGMQESIVLLQNELQRHITITDSTSSYITSQS</sequence>
<feature type="coiled-coil region" evidence="1">
    <location>
        <begin position="63"/>
        <end position="152"/>
    </location>
</feature>
<evidence type="ECO:0000256" key="1">
    <source>
        <dbReference type="SAM" id="Coils"/>
    </source>
</evidence>
<keyword evidence="3" id="KW-1185">Reference proteome</keyword>
<proteinExistence type="predicted"/>
<dbReference type="EMBL" id="CAACVG010007334">
    <property type="protein sequence ID" value="VEN44873.1"/>
    <property type="molecule type" value="Genomic_DNA"/>
</dbReference>
<name>A0A653CAZ8_CALMS</name>
<feature type="coiled-coil region" evidence="1">
    <location>
        <begin position="199"/>
        <end position="361"/>
    </location>
</feature>
<dbReference type="Proteomes" id="UP000410492">
    <property type="component" value="Unassembled WGS sequence"/>
</dbReference>
<dbReference type="OrthoDB" id="7451790at2759"/>
<gene>
    <name evidence="2" type="ORF">CALMAC_LOCUS7523</name>
</gene>
<accession>A0A653CAZ8</accession>
<reference evidence="2 3" key="1">
    <citation type="submission" date="2019-01" db="EMBL/GenBank/DDBJ databases">
        <authorList>
            <person name="Sayadi A."/>
        </authorList>
    </citation>
    <scope>NUCLEOTIDE SEQUENCE [LARGE SCALE GENOMIC DNA]</scope>
</reference>
<dbReference type="AlphaFoldDB" id="A0A653CAZ8"/>
<protein>
    <submittedName>
        <fullName evidence="2">Uncharacterized protein</fullName>
    </submittedName>
</protein>
<organism evidence="2 3">
    <name type="scientific">Callosobruchus maculatus</name>
    <name type="common">Southern cowpea weevil</name>
    <name type="synonym">Pulse bruchid</name>
    <dbReference type="NCBI Taxonomy" id="64391"/>
    <lineage>
        <taxon>Eukaryota</taxon>
        <taxon>Metazoa</taxon>
        <taxon>Ecdysozoa</taxon>
        <taxon>Arthropoda</taxon>
        <taxon>Hexapoda</taxon>
        <taxon>Insecta</taxon>
        <taxon>Pterygota</taxon>
        <taxon>Neoptera</taxon>
        <taxon>Endopterygota</taxon>
        <taxon>Coleoptera</taxon>
        <taxon>Polyphaga</taxon>
        <taxon>Cucujiformia</taxon>
        <taxon>Chrysomeloidea</taxon>
        <taxon>Chrysomelidae</taxon>
        <taxon>Bruchinae</taxon>
        <taxon>Bruchini</taxon>
        <taxon>Callosobruchus</taxon>
    </lineage>
</organism>